<dbReference type="EMBL" id="FMAE01000083">
    <property type="protein sequence ID" value="SCB53623.1"/>
    <property type="molecule type" value="Genomic_DNA"/>
</dbReference>
<name>A0A1C3XMX7_9BRAD</name>
<proteinExistence type="predicted"/>
<protein>
    <submittedName>
        <fullName evidence="1">Uncharacterized protein</fullName>
    </submittedName>
</protein>
<evidence type="ECO:0000313" key="2">
    <source>
        <dbReference type="Proteomes" id="UP000183174"/>
    </source>
</evidence>
<gene>
    <name evidence="1" type="ORF">GA0061099_10832</name>
</gene>
<sequence>MEFDGGLWTVLGDADEVKQSEQRIVRFTAGVILIGGLLDFIEETIDVLFAAWRKTMQACQRQFFLEFGAAVAS</sequence>
<dbReference type="AlphaFoldDB" id="A0A1C3XMX7"/>
<reference evidence="1 2" key="1">
    <citation type="submission" date="2016-08" db="EMBL/GenBank/DDBJ databases">
        <authorList>
            <person name="Seilhamer J.J."/>
        </authorList>
    </citation>
    <scope>NUCLEOTIDE SEQUENCE [LARGE SCALE GENOMIC DNA]</scope>
    <source>
        <strain evidence="1 2">CCBAU 10071</strain>
    </source>
</reference>
<accession>A0A1C3XMX7</accession>
<organism evidence="1 2">
    <name type="scientific">Bradyrhizobium yuanmingense</name>
    <dbReference type="NCBI Taxonomy" id="108015"/>
    <lineage>
        <taxon>Bacteria</taxon>
        <taxon>Pseudomonadati</taxon>
        <taxon>Pseudomonadota</taxon>
        <taxon>Alphaproteobacteria</taxon>
        <taxon>Hyphomicrobiales</taxon>
        <taxon>Nitrobacteraceae</taxon>
        <taxon>Bradyrhizobium</taxon>
    </lineage>
</organism>
<evidence type="ECO:0000313" key="1">
    <source>
        <dbReference type="EMBL" id="SCB53623.1"/>
    </source>
</evidence>
<dbReference type="Proteomes" id="UP000183174">
    <property type="component" value="Unassembled WGS sequence"/>
</dbReference>